<dbReference type="EMBL" id="VDDA01000003">
    <property type="protein sequence ID" value="TNC14325.1"/>
    <property type="molecule type" value="Genomic_DNA"/>
</dbReference>
<evidence type="ECO:0000256" key="2">
    <source>
        <dbReference type="ARBA" id="ARBA00022475"/>
    </source>
</evidence>
<proteinExistence type="predicted"/>
<protein>
    <submittedName>
        <fullName evidence="8">UPF0104 family protein</fullName>
    </submittedName>
</protein>
<dbReference type="PANTHER" id="PTHR39087:SF2">
    <property type="entry name" value="UPF0104 MEMBRANE PROTEIN MJ1595"/>
    <property type="match status" value="1"/>
</dbReference>
<feature type="transmembrane region" description="Helical" evidence="7">
    <location>
        <begin position="296"/>
        <end position="318"/>
    </location>
</feature>
<keyword evidence="4 7" id="KW-1133">Transmembrane helix</keyword>
<evidence type="ECO:0000313" key="8">
    <source>
        <dbReference type="EMBL" id="TNC14325.1"/>
    </source>
</evidence>
<keyword evidence="2" id="KW-1003">Cell membrane</keyword>
<dbReference type="PANTHER" id="PTHR39087">
    <property type="entry name" value="UPF0104 MEMBRANE PROTEIN MJ1595"/>
    <property type="match status" value="1"/>
</dbReference>
<evidence type="ECO:0000256" key="4">
    <source>
        <dbReference type="ARBA" id="ARBA00022989"/>
    </source>
</evidence>
<dbReference type="OrthoDB" id="145485at2"/>
<comment type="subcellular location">
    <subcellularLocation>
        <location evidence="1">Cell membrane</location>
        <topology evidence="1">Multi-pass membrane protein</topology>
    </subcellularLocation>
</comment>
<feature type="compositionally biased region" description="Low complexity" evidence="6">
    <location>
        <begin position="37"/>
        <end position="53"/>
    </location>
</feature>
<evidence type="ECO:0000256" key="7">
    <source>
        <dbReference type="SAM" id="Phobius"/>
    </source>
</evidence>
<name>A0A5C4LKW5_9HYPH</name>
<evidence type="ECO:0000256" key="1">
    <source>
        <dbReference type="ARBA" id="ARBA00004651"/>
    </source>
</evidence>
<evidence type="ECO:0000313" key="9">
    <source>
        <dbReference type="Proteomes" id="UP000305267"/>
    </source>
</evidence>
<evidence type="ECO:0000256" key="3">
    <source>
        <dbReference type="ARBA" id="ARBA00022692"/>
    </source>
</evidence>
<evidence type="ECO:0000256" key="6">
    <source>
        <dbReference type="SAM" id="MobiDB-lite"/>
    </source>
</evidence>
<feature type="compositionally biased region" description="Basic and acidic residues" evidence="6">
    <location>
        <begin position="9"/>
        <end position="28"/>
    </location>
</feature>
<dbReference type="RefSeq" id="WP_139035313.1">
    <property type="nucleotide sequence ID" value="NZ_VDDA01000003.1"/>
</dbReference>
<keyword evidence="3 7" id="KW-0812">Transmembrane</keyword>
<feature type="transmembrane region" description="Helical" evidence="7">
    <location>
        <begin position="108"/>
        <end position="130"/>
    </location>
</feature>
<comment type="caution">
    <text evidence="8">The sequence shown here is derived from an EMBL/GenBank/DDBJ whole genome shotgun (WGS) entry which is preliminary data.</text>
</comment>
<feature type="transmembrane region" description="Helical" evidence="7">
    <location>
        <begin position="338"/>
        <end position="360"/>
    </location>
</feature>
<feature type="transmembrane region" description="Helical" evidence="7">
    <location>
        <begin position="65"/>
        <end position="88"/>
    </location>
</feature>
<keyword evidence="5 7" id="KW-0472">Membrane</keyword>
<accession>A0A5C4LKW5</accession>
<feature type="region of interest" description="Disordered" evidence="6">
    <location>
        <begin position="1"/>
        <end position="55"/>
    </location>
</feature>
<feature type="transmembrane region" description="Helical" evidence="7">
    <location>
        <begin position="217"/>
        <end position="242"/>
    </location>
</feature>
<dbReference type="GO" id="GO:0005886">
    <property type="term" value="C:plasma membrane"/>
    <property type="evidence" value="ECO:0007669"/>
    <property type="project" value="UniProtKB-SubCell"/>
</dbReference>
<dbReference type="AlphaFoldDB" id="A0A5C4LKW5"/>
<sequence>MNFASQDKNLARAEPLRDAGDGPPRDEDPAGQDPGRDPAQAPAASDAPAASHAPAERHARHRRRYAWLGTLASVVLFVISLAVLGKLVSTVTWADLRTAFLAATPEQIGLAIALVVVSYLFLTCYDALALRQLKLKVPYRTTALASFTSYAVSFNLGFPLLTAGTVRYWIYSGQGLSPGRIAALTIVAGFTFWLGMGAVLGISLIREAEPLSHLTYTSVLFNQGLGVATLAGVLAYLAWVTVRRRSVKVRGWRLELPGLRLSLSQMLVGAGDVCAAAGVLYVLLPAGHGVSFEAFVAIYVLAAMLGIASHAPGGLGVFEATVLLALSGLPRESVLGALLLFRVCYYLVPFVVALAALGAYEIAKRARLTPREAPDDDAAESDEKS</sequence>
<dbReference type="InterPro" id="IPR022791">
    <property type="entry name" value="L-PG_synthase/AglD"/>
</dbReference>
<dbReference type="Proteomes" id="UP000305267">
    <property type="component" value="Unassembled WGS sequence"/>
</dbReference>
<dbReference type="Pfam" id="PF03706">
    <property type="entry name" value="LPG_synthase_TM"/>
    <property type="match status" value="1"/>
</dbReference>
<organism evidence="8 9">
    <name type="scientific">Methylobacterium terricola</name>
    <dbReference type="NCBI Taxonomy" id="2583531"/>
    <lineage>
        <taxon>Bacteria</taxon>
        <taxon>Pseudomonadati</taxon>
        <taxon>Pseudomonadota</taxon>
        <taxon>Alphaproteobacteria</taxon>
        <taxon>Hyphomicrobiales</taxon>
        <taxon>Methylobacteriaceae</taxon>
        <taxon>Methylobacterium</taxon>
    </lineage>
</organism>
<feature type="transmembrane region" description="Helical" evidence="7">
    <location>
        <begin position="181"/>
        <end position="205"/>
    </location>
</feature>
<reference evidence="8 9" key="1">
    <citation type="submission" date="2019-06" db="EMBL/GenBank/DDBJ databases">
        <title>Genome of Methylobacterium sp. 17Sr1-39.</title>
        <authorList>
            <person name="Seo T."/>
        </authorList>
    </citation>
    <scope>NUCLEOTIDE SEQUENCE [LARGE SCALE GENOMIC DNA]</scope>
    <source>
        <strain evidence="8 9">17Sr1-39</strain>
    </source>
</reference>
<keyword evidence="9" id="KW-1185">Reference proteome</keyword>
<feature type="transmembrane region" description="Helical" evidence="7">
    <location>
        <begin position="262"/>
        <end position="284"/>
    </location>
</feature>
<evidence type="ECO:0000256" key="5">
    <source>
        <dbReference type="ARBA" id="ARBA00023136"/>
    </source>
</evidence>
<gene>
    <name evidence="8" type="ORF">FF100_09140</name>
</gene>